<keyword evidence="3" id="KW-0233">DNA recombination</keyword>
<comment type="caution">
    <text evidence="7">The sequence shown here is derived from an EMBL/GenBank/DDBJ whole genome shotgun (WGS) entry which is preliminary data.</text>
</comment>
<protein>
    <submittedName>
        <fullName evidence="7">Site-specific recombinase XerD</fullName>
    </submittedName>
</protein>
<feature type="domain" description="Core-binding (CB)" evidence="6">
    <location>
        <begin position="20"/>
        <end position="117"/>
    </location>
</feature>
<dbReference type="Proteomes" id="UP001519288">
    <property type="component" value="Unassembled WGS sequence"/>
</dbReference>
<dbReference type="InterPro" id="IPR025269">
    <property type="entry name" value="SAM-like_dom"/>
</dbReference>
<evidence type="ECO:0000256" key="4">
    <source>
        <dbReference type="PROSITE-ProRule" id="PRU01248"/>
    </source>
</evidence>
<dbReference type="InterPro" id="IPR050090">
    <property type="entry name" value="Tyrosine_recombinase_XerCD"/>
</dbReference>
<organism evidence="7 8">
    <name type="scientific">Paenibacillus shirakamiensis</name>
    <dbReference type="NCBI Taxonomy" id="1265935"/>
    <lineage>
        <taxon>Bacteria</taxon>
        <taxon>Bacillati</taxon>
        <taxon>Bacillota</taxon>
        <taxon>Bacilli</taxon>
        <taxon>Bacillales</taxon>
        <taxon>Paenibacillaceae</taxon>
        <taxon>Paenibacillus</taxon>
    </lineage>
</organism>
<dbReference type="Gene3D" id="1.10.150.130">
    <property type="match status" value="1"/>
</dbReference>
<dbReference type="RefSeq" id="WP_245338922.1">
    <property type="nucleotide sequence ID" value="NZ_JAGGLD010000001.1"/>
</dbReference>
<name>A0ABS4JCL1_9BACL</name>
<dbReference type="InterPro" id="IPR002104">
    <property type="entry name" value="Integrase_catalytic"/>
</dbReference>
<dbReference type="PROSITE" id="PS51900">
    <property type="entry name" value="CB"/>
    <property type="match status" value="1"/>
</dbReference>
<evidence type="ECO:0000259" key="5">
    <source>
        <dbReference type="PROSITE" id="PS51898"/>
    </source>
</evidence>
<dbReference type="SUPFAM" id="SSF56349">
    <property type="entry name" value="DNA breaking-rejoining enzymes"/>
    <property type="match status" value="1"/>
</dbReference>
<evidence type="ECO:0000313" key="8">
    <source>
        <dbReference type="Proteomes" id="UP001519288"/>
    </source>
</evidence>
<dbReference type="InterPro" id="IPR011010">
    <property type="entry name" value="DNA_brk_join_enz"/>
</dbReference>
<dbReference type="InterPro" id="IPR010998">
    <property type="entry name" value="Integrase_recombinase_N"/>
</dbReference>
<keyword evidence="8" id="KW-1185">Reference proteome</keyword>
<dbReference type="PANTHER" id="PTHR30349">
    <property type="entry name" value="PHAGE INTEGRASE-RELATED"/>
    <property type="match status" value="1"/>
</dbReference>
<sequence length="231" mass="27008">MPPKQPKFAFVSKGNRPVKIDLEKQITHFIDSKRIEKRSPKTISAYFQVLEQFRKWFVDTGEKEISSEILRKYIGYLTSEKIRWDDYPTSPNGGCGLSARTVNNVIRNMRIFLNYLMKERIISHSPMNAVNYQIQNKETFEIFTDEEVTKLLGSPNLRVYTGRRDFCMMLVLIDGGLRIKEMTSLLVSDIDFKLRQVTIRAEIAKTRTTRIVPLSQRTIKEIEKLISYMDL</sequence>
<dbReference type="InterPro" id="IPR044068">
    <property type="entry name" value="CB"/>
</dbReference>
<dbReference type="PANTHER" id="PTHR30349:SF64">
    <property type="entry name" value="PROPHAGE INTEGRASE INTD-RELATED"/>
    <property type="match status" value="1"/>
</dbReference>
<dbReference type="EMBL" id="JAGGLD010000001">
    <property type="protein sequence ID" value="MBP1999458.1"/>
    <property type="molecule type" value="Genomic_DNA"/>
</dbReference>
<evidence type="ECO:0000256" key="3">
    <source>
        <dbReference type="ARBA" id="ARBA00023172"/>
    </source>
</evidence>
<evidence type="ECO:0000313" key="7">
    <source>
        <dbReference type="EMBL" id="MBP1999458.1"/>
    </source>
</evidence>
<accession>A0ABS4JCL1</accession>
<dbReference type="Pfam" id="PF00589">
    <property type="entry name" value="Phage_integrase"/>
    <property type="match status" value="1"/>
</dbReference>
<dbReference type="InterPro" id="IPR013762">
    <property type="entry name" value="Integrase-like_cat_sf"/>
</dbReference>
<gene>
    <name evidence="7" type="ORF">J2Z69_000477</name>
</gene>
<evidence type="ECO:0000256" key="1">
    <source>
        <dbReference type="ARBA" id="ARBA00008857"/>
    </source>
</evidence>
<proteinExistence type="inferred from homology"/>
<dbReference type="PROSITE" id="PS51898">
    <property type="entry name" value="TYR_RECOMBINASE"/>
    <property type="match status" value="1"/>
</dbReference>
<keyword evidence="2 4" id="KW-0238">DNA-binding</keyword>
<dbReference type="Gene3D" id="1.10.443.10">
    <property type="entry name" value="Intergrase catalytic core"/>
    <property type="match status" value="1"/>
</dbReference>
<evidence type="ECO:0000256" key="2">
    <source>
        <dbReference type="ARBA" id="ARBA00023125"/>
    </source>
</evidence>
<evidence type="ECO:0000259" key="6">
    <source>
        <dbReference type="PROSITE" id="PS51900"/>
    </source>
</evidence>
<feature type="domain" description="Tyr recombinase" evidence="5">
    <location>
        <begin position="138"/>
        <end position="231"/>
    </location>
</feature>
<dbReference type="Pfam" id="PF13102">
    <property type="entry name" value="Phage_int_SAM_5"/>
    <property type="match status" value="1"/>
</dbReference>
<reference evidence="7 8" key="1">
    <citation type="submission" date="2021-03" db="EMBL/GenBank/DDBJ databases">
        <title>Genomic Encyclopedia of Type Strains, Phase IV (KMG-IV): sequencing the most valuable type-strain genomes for metagenomic binning, comparative biology and taxonomic classification.</title>
        <authorList>
            <person name="Goeker M."/>
        </authorList>
    </citation>
    <scope>NUCLEOTIDE SEQUENCE [LARGE SCALE GENOMIC DNA]</scope>
    <source>
        <strain evidence="7 8">DSM 26806</strain>
    </source>
</reference>
<comment type="similarity">
    <text evidence="1">Belongs to the 'phage' integrase family.</text>
</comment>